<dbReference type="InterPro" id="IPR013520">
    <property type="entry name" value="Ribonucl_H"/>
</dbReference>
<dbReference type="RefSeq" id="WP_076523368.1">
    <property type="nucleotide sequence ID" value="NZ_CP067140.1"/>
</dbReference>
<keyword evidence="6" id="KW-0812">Transmembrane</keyword>
<dbReference type="Proteomes" id="UP001215549">
    <property type="component" value="Chromosome"/>
</dbReference>
<dbReference type="PANTHER" id="PTHR30231">
    <property type="entry name" value="DNA POLYMERASE III SUBUNIT EPSILON"/>
    <property type="match status" value="1"/>
</dbReference>
<dbReference type="InterPro" id="IPR036397">
    <property type="entry name" value="RNaseH_sf"/>
</dbReference>
<evidence type="ECO:0000256" key="2">
    <source>
        <dbReference type="ARBA" id="ARBA00025483"/>
    </source>
</evidence>
<reference evidence="8 10" key="1">
    <citation type="submission" date="2017-01" db="EMBL/GenBank/DDBJ databases">
        <authorList>
            <person name="Varghese N."/>
            <person name="Submissions S."/>
        </authorList>
    </citation>
    <scope>NUCLEOTIDE SEQUENCE [LARGE SCALE GENOMIC DNA]</scope>
    <source>
        <strain evidence="8 10">DSM 18447</strain>
    </source>
</reference>
<dbReference type="InterPro" id="IPR012337">
    <property type="entry name" value="RNaseH-like_sf"/>
</dbReference>
<keyword evidence="6" id="KW-1133">Transmembrane helix</keyword>
<dbReference type="SUPFAM" id="SSF55785">
    <property type="entry name" value="PYP-like sensor domain (PAS domain)"/>
    <property type="match status" value="1"/>
</dbReference>
<dbReference type="FunFam" id="3.30.420.10:FF:000045">
    <property type="entry name" value="3'-5' exonuclease DinG"/>
    <property type="match status" value="1"/>
</dbReference>
<evidence type="ECO:0000256" key="5">
    <source>
        <dbReference type="SAM" id="MobiDB-lite"/>
    </source>
</evidence>
<protein>
    <recommendedName>
        <fullName evidence="1">DNA-directed DNA polymerase</fullName>
        <ecNumber evidence="1">2.7.7.7</ecNumber>
    </recommendedName>
</protein>
<dbReference type="InterPro" id="IPR035965">
    <property type="entry name" value="PAS-like_dom_sf"/>
</dbReference>
<dbReference type="GO" id="GO:0005829">
    <property type="term" value="C:cytosol"/>
    <property type="evidence" value="ECO:0007669"/>
    <property type="project" value="TreeGrafter"/>
</dbReference>
<dbReference type="SMART" id="SM00479">
    <property type="entry name" value="EXOIII"/>
    <property type="match status" value="1"/>
</dbReference>
<dbReference type="GO" id="GO:0008408">
    <property type="term" value="F:3'-5' exonuclease activity"/>
    <property type="evidence" value="ECO:0007669"/>
    <property type="project" value="TreeGrafter"/>
</dbReference>
<evidence type="ECO:0000313" key="8">
    <source>
        <dbReference type="EMBL" id="SIS64596.1"/>
    </source>
</evidence>
<dbReference type="Pfam" id="PF00929">
    <property type="entry name" value="RNase_T"/>
    <property type="match status" value="1"/>
</dbReference>
<keyword evidence="9" id="KW-0269">Exonuclease</keyword>
<comment type="function">
    <text evidence="2">DNA polymerase III is a complex, multichain enzyme responsible for most of the replicative synthesis in bacteria. The epsilon subunit contain the editing function and is a proofreading 3'-5' exonuclease.</text>
</comment>
<dbReference type="EMBL" id="FTOU01000002">
    <property type="protein sequence ID" value="SIS64596.1"/>
    <property type="molecule type" value="Genomic_DNA"/>
</dbReference>
<feature type="transmembrane region" description="Helical" evidence="6">
    <location>
        <begin position="12"/>
        <end position="32"/>
    </location>
</feature>
<sequence>MKGPVNLRLRVLLIFAGLVFAVLTVIGLSLWIGAGRLLGNGVALRQILDPLLQAGVIAGFVVLALIAALWFLFDRHFVRPIDGLAGALRTGRVPDADQARYLGDIGSAVHDAAEARAHTADALDEALAEHAAELIREKARLESILADFGAAAVMTDSGGRVVFYNASAARLLPGLALDRPIERHIAPGAIEAAMARLVTGAEATDLTCLTLEGVRLSGRMRRIEKDILLILRDHAPNRPLPRDALEALRRHAATLVPMLDALDGPIPPALAKAIRDEGQGLARATRHLSETLAGDAPTARAGLNELVAGLEADGDMPPLSVLAEAGAMNALLRRLDARLRDMGARPVLRIHREDRTELYLRLEWQGEAVPMDRLERWLEEAPDPGQPDLSGADILAAHGSGIWPETGDNGPRLVLPLQLAADRRDAVGLTYDFALAARGAASSRLADLTCVVFDTETTGLAASDRIVQIAGLRIARGRMTGERFETLVNPGRPIPPGATAIHGITDKMVADAPDMRSALTAFHHFAEDAVLVAHNAPFDMGMLRATEPETGQHFDNRVLDTVLLSAMVWGGGVPHTLDALAERLDIAISPDLRHSAMGDAAATAEIFLRLIPALEAKGITRFEEVTTEARGHRRLIADANQRSISGASGSRGTEESG</sequence>
<feature type="compositionally biased region" description="Polar residues" evidence="5">
    <location>
        <begin position="640"/>
        <end position="651"/>
    </location>
</feature>
<dbReference type="PANTHER" id="PTHR30231:SF41">
    <property type="entry name" value="DNA POLYMERASE III SUBUNIT EPSILON"/>
    <property type="match status" value="1"/>
</dbReference>
<evidence type="ECO:0000313" key="10">
    <source>
        <dbReference type="Proteomes" id="UP000186216"/>
    </source>
</evidence>
<evidence type="ECO:0000256" key="3">
    <source>
        <dbReference type="ARBA" id="ARBA00026073"/>
    </source>
</evidence>
<feature type="region of interest" description="Disordered" evidence="5">
    <location>
        <begin position="636"/>
        <end position="657"/>
    </location>
</feature>
<reference evidence="9 11" key="2">
    <citation type="submission" date="2021-01" db="EMBL/GenBank/DDBJ databases">
        <title>Biogeographic distribution of Paracoccus.</title>
        <authorList>
            <person name="Hollensteiner J."/>
            <person name="Leineberger J."/>
            <person name="Brinkhoff T."/>
            <person name="Daniel R."/>
        </authorList>
    </citation>
    <scope>NUCLEOTIDE SEQUENCE [LARGE SCALE GENOMIC DNA]</scope>
    <source>
        <strain evidence="9 11">DSM 18447</strain>
    </source>
</reference>
<evidence type="ECO:0000313" key="11">
    <source>
        <dbReference type="Proteomes" id="UP001215549"/>
    </source>
</evidence>
<feature type="transmembrane region" description="Helical" evidence="6">
    <location>
        <begin position="52"/>
        <end position="73"/>
    </location>
</feature>
<dbReference type="GO" id="GO:0003677">
    <property type="term" value="F:DNA binding"/>
    <property type="evidence" value="ECO:0007669"/>
    <property type="project" value="InterPro"/>
</dbReference>
<proteinExistence type="predicted"/>
<keyword evidence="9" id="KW-0378">Hydrolase</keyword>
<evidence type="ECO:0000256" key="1">
    <source>
        <dbReference type="ARBA" id="ARBA00012417"/>
    </source>
</evidence>
<comment type="subunit">
    <text evidence="3">DNA polymerase III contains a core (composed of alpha, epsilon and theta chains) that associates with a tau subunit. This core dimerizes to form the POLIII' complex. PolIII' associates with the gamma complex (composed of gamma, delta, delta', psi and chi chains) and with the beta chain to form the complete DNA polymerase III complex.</text>
</comment>
<dbReference type="EMBL" id="CP067140">
    <property type="protein sequence ID" value="WCR01879.1"/>
    <property type="molecule type" value="Genomic_DNA"/>
</dbReference>
<evidence type="ECO:0000256" key="6">
    <source>
        <dbReference type="SAM" id="Phobius"/>
    </source>
</evidence>
<dbReference type="GO" id="GO:0003887">
    <property type="term" value="F:DNA-directed DNA polymerase activity"/>
    <property type="evidence" value="ECO:0007669"/>
    <property type="project" value="UniProtKB-EC"/>
</dbReference>
<keyword evidence="9" id="KW-0540">Nuclease</keyword>
<comment type="catalytic activity">
    <reaction evidence="4">
        <text>DNA(n) + a 2'-deoxyribonucleoside 5'-triphosphate = DNA(n+1) + diphosphate</text>
        <dbReference type="Rhea" id="RHEA:22508"/>
        <dbReference type="Rhea" id="RHEA-COMP:17339"/>
        <dbReference type="Rhea" id="RHEA-COMP:17340"/>
        <dbReference type="ChEBI" id="CHEBI:33019"/>
        <dbReference type="ChEBI" id="CHEBI:61560"/>
        <dbReference type="ChEBI" id="CHEBI:173112"/>
        <dbReference type="EC" id="2.7.7.7"/>
    </reaction>
</comment>
<organism evidence="8 10">
    <name type="scientific">Paracoccus saliphilus</name>
    <dbReference type="NCBI Taxonomy" id="405559"/>
    <lineage>
        <taxon>Bacteria</taxon>
        <taxon>Pseudomonadati</taxon>
        <taxon>Pseudomonadota</taxon>
        <taxon>Alphaproteobacteria</taxon>
        <taxon>Rhodobacterales</taxon>
        <taxon>Paracoccaceae</taxon>
        <taxon>Paracoccus</taxon>
    </lineage>
</organism>
<dbReference type="Gene3D" id="3.30.420.10">
    <property type="entry name" value="Ribonuclease H-like superfamily/Ribonuclease H"/>
    <property type="match status" value="1"/>
</dbReference>
<keyword evidence="11" id="KW-1185">Reference proteome</keyword>
<dbReference type="AlphaFoldDB" id="A0AA45W268"/>
<dbReference type="CDD" id="cd06127">
    <property type="entry name" value="DEDDh"/>
    <property type="match status" value="1"/>
</dbReference>
<evidence type="ECO:0000259" key="7">
    <source>
        <dbReference type="SMART" id="SM00479"/>
    </source>
</evidence>
<accession>A0AA45W268</accession>
<evidence type="ECO:0000313" key="9">
    <source>
        <dbReference type="EMBL" id="WCR01879.1"/>
    </source>
</evidence>
<dbReference type="NCBIfam" id="TIGR00573">
    <property type="entry name" value="dnaq"/>
    <property type="match status" value="1"/>
</dbReference>
<dbReference type="GO" id="GO:0045004">
    <property type="term" value="P:DNA replication proofreading"/>
    <property type="evidence" value="ECO:0007669"/>
    <property type="project" value="TreeGrafter"/>
</dbReference>
<dbReference type="SUPFAM" id="SSF53098">
    <property type="entry name" value="Ribonuclease H-like"/>
    <property type="match status" value="1"/>
</dbReference>
<evidence type="ECO:0000256" key="4">
    <source>
        <dbReference type="ARBA" id="ARBA00049244"/>
    </source>
</evidence>
<gene>
    <name evidence="9" type="ORF">JHX88_13225</name>
    <name evidence="8" type="ORF">SAMN05421772_102237</name>
</gene>
<feature type="domain" description="Exonuclease" evidence="7">
    <location>
        <begin position="449"/>
        <end position="616"/>
    </location>
</feature>
<keyword evidence="6" id="KW-0472">Membrane</keyword>
<dbReference type="Proteomes" id="UP000186216">
    <property type="component" value="Unassembled WGS sequence"/>
</dbReference>
<name>A0AA45W268_9RHOB</name>
<dbReference type="EC" id="2.7.7.7" evidence="1"/>
<dbReference type="InterPro" id="IPR006054">
    <property type="entry name" value="DnaQ"/>
</dbReference>